<evidence type="ECO:0000313" key="2">
    <source>
        <dbReference type="EMBL" id="ABN09809.1"/>
    </source>
</evidence>
<dbReference type="PANTHER" id="PTHR31168">
    <property type="entry name" value="OS02G0292800 PROTEIN"/>
    <property type="match status" value="1"/>
</dbReference>
<keyword evidence="1" id="KW-0812">Transmembrane</keyword>
<proteinExistence type="predicted"/>
<evidence type="ECO:0000256" key="1">
    <source>
        <dbReference type="SAM" id="Phobius"/>
    </source>
</evidence>
<dbReference type="InterPro" id="IPR006747">
    <property type="entry name" value="DUF599"/>
</dbReference>
<dbReference type="AlphaFoldDB" id="A2Q5P7"/>
<sequence>MEFIIGDAKVTWTLGVVSLLGIWFSAPTIFYIAATFLASVSLTLCSLIGAWIANTSNIFFQSQLIYGDTSATAVSIKYICLLTCFLLAFSCFIQYARRFVHANYLISTPDSFVPISSVELAVIRGGDFWSLGLQAL</sequence>
<feature type="transmembrane region" description="Helical" evidence="1">
    <location>
        <begin position="29"/>
        <end position="53"/>
    </location>
</feature>
<gene>
    <name evidence="2" type="ORF">MtrDRAFT_AC167711g41v2</name>
</gene>
<keyword evidence="1" id="KW-0472">Membrane</keyword>
<name>A2Q5P7_MEDTR</name>
<evidence type="ECO:0008006" key="3">
    <source>
        <dbReference type="Google" id="ProtNLM"/>
    </source>
</evidence>
<organism evidence="2">
    <name type="scientific">Medicago truncatula</name>
    <name type="common">Barrel medic</name>
    <name type="synonym">Medicago tribuloides</name>
    <dbReference type="NCBI Taxonomy" id="3880"/>
    <lineage>
        <taxon>Eukaryota</taxon>
        <taxon>Viridiplantae</taxon>
        <taxon>Streptophyta</taxon>
        <taxon>Embryophyta</taxon>
        <taxon>Tracheophyta</taxon>
        <taxon>Spermatophyta</taxon>
        <taxon>Magnoliopsida</taxon>
        <taxon>eudicotyledons</taxon>
        <taxon>Gunneridae</taxon>
        <taxon>Pentapetalae</taxon>
        <taxon>rosids</taxon>
        <taxon>fabids</taxon>
        <taxon>Fabales</taxon>
        <taxon>Fabaceae</taxon>
        <taxon>Papilionoideae</taxon>
        <taxon>50 kb inversion clade</taxon>
        <taxon>NPAAA clade</taxon>
        <taxon>Hologalegina</taxon>
        <taxon>IRL clade</taxon>
        <taxon>Trifolieae</taxon>
        <taxon>Medicago</taxon>
    </lineage>
</organism>
<reference evidence="2" key="2">
    <citation type="submission" date="2007-03" db="EMBL/GenBank/DDBJ databases">
        <authorList>
            <consortium name="The International Medicago Genome Annotation Group"/>
        </authorList>
    </citation>
    <scope>NUCLEOTIDE SEQUENCE</scope>
</reference>
<dbReference type="Pfam" id="PF04654">
    <property type="entry name" value="DUF599"/>
    <property type="match status" value="1"/>
</dbReference>
<accession>A2Q5P7</accession>
<keyword evidence="1" id="KW-1133">Transmembrane helix</keyword>
<dbReference type="PANTHER" id="PTHR31168:SF21">
    <property type="entry name" value="EMB|CAB89385.1"/>
    <property type="match status" value="1"/>
</dbReference>
<feature type="transmembrane region" description="Helical" evidence="1">
    <location>
        <begin position="74"/>
        <end position="95"/>
    </location>
</feature>
<protein>
    <recommendedName>
        <fullName evidence="3">Transmembrane protein</fullName>
    </recommendedName>
</protein>
<reference evidence="2" key="1">
    <citation type="submission" date="2005-09" db="EMBL/GenBank/DDBJ databases">
        <authorList>
            <person name="Town C.D."/>
        </authorList>
    </citation>
    <scope>NUCLEOTIDE SEQUENCE</scope>
</reference>
<dbReference type="EMBL" id="AC167711">
    <property type="protein sequence ID" value="ABN09809.1"/>
    <property type="molecule type" value="Genomic_DNA"/>
</dbReference>